<name>A0AAP0SL84_9PSED</name>
<dbReference type="RefSeq" id="WP_145997590.1">
    <property type="nucleotide sequence ID" value="NZ_CP071706.1"/>
</dbReference>
<protein>
    <submittedName>
        <fullName evidence="1">Uncharacterized protein</fullName>
    </submittedName>
</protein>
<keyword evidence="2" id="KW-1185">Reference proteome</keyword>
<evidence type="ECO:0000313" key="2">
    <source>
        <dbReference type="Proteomes" id="UP000027121"/>
    </source>
</evidence>
<dbReference type="GeneID" id="98282644"/>
<accession>A0AAP0SL84</accession>
<proteinExistence type="predicted"/>
<dbReference type="KEGG" id="pdw:BV82_1271"/>
<sequence>MKNIKSYFPLSAETKIQDFFQECINWILDSPHTFFAQEEFAGFNSTIEFSRQKGRELIEYSFSESKDLYISSLRYSKSDGAVKYITEVSARKCDKIFWVSVISSVVTETASTTSIEGVRLRKSLIAIRLIDRFGGGDDGDFPISIHPIWLKDDATCREIAKRVIVGDNISLLPVVYVSANLSDRHALIPDRLARKLCGMAHVMVEPSRDFSHSIRRDVFSRNVYGGAVGIYWPNGTGVSLCRRGLNEAKVFEDKIFETVSEALSFLIPPVKCSWDEVGHVKNRIAIEHLRKEGASAQDANEVLALYEADTNATITALSKEIERLNSLIRYSESMRPVQGGILIDSGDEDDYFEGEILSVILDALDDYLKKSARPGSRREHLLKSILDSNESNGVREEKSRSLKDVLRGYREMNKKVRDVFEELGFSLTSEGKHWKLTYQDDERYTYVLPKTGSDYRGGLNAGADIVNIVF</sequence>
<organism evidence="1 2">
    <name type="scientific">Pseudomonas donghuensis</name>
    <dbReference type="NCBI Taxonomy" id="1163398"/>
    <lineage>
        <taxon>Bacteria</taxon>
        <taxon>Pseudomonadati</taxon>
        <taxon>Pseudomonadota</taxon>
        <taxon>Gammaproteobacteria</taxon>
        <taxon>Pseudomonadales</taxon>
        <taxon>Pseudomonadaceae</taxon>
        <taxon>Pseudomonas</taxon>
    </lineage>
</organism>
<gene>
    <name evidence="1" type="ORF">BV82_1271</name>
</gene>
<reference evidence="1 2" key="1">
    <citation type="journal article" date="2014" name="Genome Announc.">
        <title>Genome Sequence of Pseudomonas sp. Strain P482, a Tomato Rhizosphere Isolate with Broad-Spectrum Antimicrobial Activity.</title>
        <authorList>
            <person name="Krzyzanowska D.M."/>
            <person name="Ossowicki A."/>
            <person name="Jafra S."/>
        </authorList>
    </citation>
    <scope>NUCLEOTIDE SEQUENCE [LARGE SCALE GENOMIC DNA]</scope>
    <source>
        <strain evidence="1 2">P482</strain>
    </source>
</reference>
<dbReference type="EMBL" id="CP071706">
    <property type="protein sequence ID" value="KDO00817.2"/>
    <property type="molecule type" value="Genomic_DNA"/>
</dbReference>
<dbReference type="Proteomes" id="UP000027121">
    <property type="component" value="Chromosome"/>
</dbReference>
<dbReference type="AlphaFoldDB" id="A0AAP0SL84"/>
<reference evidence="1 2" key="2">
    <citation type="journal article" date="2016" name="Front. Microbiol.">
        <title>When Genome-Based Approach Meets the 'Old but Good': Revealing Genes Involved in the Antibacterial Activity of Pseudomonas sp. P482 against Soft Rot Pathogens.</title>
        <authorList>
            <person name="Krzyzanowska D.M."/>
            <person name="Ossowicki A."/>
            <person name="Rajewska M."/>
            <person name="Maciag T."/>
            <person name="Jablonska M."/>
            <person name="Obuchowski M."/>
            <person name="Heeb S."/>
            <person name="Jafra S."/>
        </authorList>
    </citation>
    <scope>NUCLEOTIDE SEQUENCE [LARGE SCALE GENOMIC DNA]</scope>
    <source>
        <strain evidence="1 2">P482</strain>
    </source>
</reference>
<evidence type="ECO:0000313" key="1">
    <source>
        <dbReference type="EMBL" id="KDO00817.2"/>
    </source>
</evidence>